<proteinExistence type="predicted"/>
<gene>
    <name evidence="2" type="ORF">E5676_scaffold218G00330</name>
</gene>
<dbReference type="Pfam" id="PF10551">
    <property type="entry name" value="MULE"/>
    <property type="match status" value="1"/>
</dbReference>
<feature type="domain" description="MULE transposase" evidence="1">
    <location>
        <begin position="251"/>
        <end position="326"/>
    </location>
</feature>
<evidence type="ECO:0000313" key="2">
    <source>
        <dbReference type="EMBL" id="TYK02838.1"/>
    </source>
</evidence>
<reference evidence="2 3" key="1">
    <citation type="submission" date="2019-08" db="EMBL/GenBank/DDBJ databases">
        <title>Draft genome sequences of two oriental melons (Cucumis melo L. var makuwa).</title>
        <authorList>
            <person name="Kwon S.-Y."/>
        </authorList>
    </citation>
    <scope>NUCLEOTIDE SEQUENCE [LARGE SCALE GENOMIC DNA]</scope>
    <source>
        <strain evidence="3">cv. Chang Bougi</strain>
        <tissue evidence="2">Leaf</tissue>
    </source>
</reference>
<dbReference type="PANTHER" id="PTHR31973:SF195">
    <property type="entry name" value="MUDR FAMILY TRANSPOSASE"/>
    <property type="match status" value="1"/>
</dbReference>
<dbReference type="EMBL" id="SSTD01015334">
    <property type="protein sequence ID" value="TYK02838.1"/>
    <property type="molecule type" value="Genomic_DNA"/>
</dbReference>
<evidence type="ECO:0000313" key="3">
    <source>
        <dbReference type="Proteomes" id="UP000321947"/>
    </source>
</evidence>
<dbReference type="Proteomes" id="UP000321947">
    <property type="component" value="Unassembled WGS sequence"/>
</dbReference>
<dbReference type="InterPro" id="IPR018289">
    <property type="entry name" value="MULE_transposase_dom"/>
</dbReference>
<organism evidence="2 3">
    <name type="scientific">Cucumis melo var. makuwa</name>
    <name type="common">Oriental melon</name>
    <dbReference type="NCBI Taxonomy" id="1194695"/>
    <lineage>
        <taxon>Eukaryota</taxon>
        <taxon>Viridiplantae</taxon>
        <taxon>Streptophyta</taxon>
        <taxon>Embryophyta</taxon>
        <taxon>Tracheophyta</taxon>
        <taxon>Spermatophyta</taxon>
        <taxon>Magnoliopsida</taxon>
        <taxon>eudicotyledons</taxon>
        <taxon>Gunneridae</taxon>
        <taxon>Pentapetalae</taxon>
        <taxon>rosids</taxon>
        <taxon>fabids</taxon>
        <taxon>Cucurbitales</taxon>
        <taxon>Cucurbitaceae</taxon>
        <taxon>Benincaseae</taxon>
        <taxon>Cucumis</taxon>
    </lineage>
</organism>
<name>A0A5D3BV30_CUCMM</name>
<dbReference type="PANTHER" id="PTHR31973">
    <property type="entry name" value="POLYPROTEIN, PUTATIVE-RELATED"/>
    <property type="match status" value="1"/>
</dbReference>
<accession>A0A5D3BV30</accession>
<sequence length="333" mass="38709">MPISNMVHLYVNVSIEGLNRNLNSEPFSQLEDRTQVIVPDFELVALSVYDDEEMVANNEYMDFRTETDDEFEEFDFDGREHELPSNTLTQIDMDVIDSIREHDPIVAPVVADNSELYKGMICQDKETLQHMSESCTIGFFNDGPRVLWCCKRKIINQHRTTTSHMKKKFGYRVPYHRAWDGKRKVVAKVFGDWDESYKLLPKWLYMVKHTNPGTCVEWRVRDTNIEGHVVLTSVFWAFGPCIEVFNRCQPIIQIDGTHLYGKYRGKLLIATFVDSNRHLLPLAFAIVDEESVDSWGWFLQHLKKVVFHDEICLVSDRHADIISTVNNPTNGWT</sequence>
<dbReference type="AlphaFoldDB" id="A0A5D3BV30"/>
<protein>
    <recommendedName>
        <fullName evidence="1">MULE transposase domain-containing protein</fullName>
    </recommendedName>
</protein>
<evidence type="ECO:0000259" key="1">
    <source>
        <dbReference type="Pfam" id="PF10551"/>
    </source>
</evidence>
<comment type="caution">
    <text evidence="2">The sequence shown here is derived from an EMBL/GenBank/DDBJ whole genome shotgun (WGS) entry which is preliminary data.</text>
</comment>